<sequence length="617" mass="68782">MASTSTETFQAKEAPRTGWGGETRAEPGLLIEDHALLGDLYTAALVARDGSIDFLCLPDFDSDACFTSLLGTPENGRWKLAPKTPVREVRRRYRDKTLILETEFDTDSGTVRLVDLMPIRKGAPHLVRWVEGVRGTVTMRSDLRPRFANGYTVPLVSQQDGATAAIAGPDAVYLRGGNGKGAPPFEAEFTVQAGQRIPFVLSWARSYDDRPAMIDPEVALRETQAYWEDWASRIRPPAEYEDAVVRSLLTLKACSFQPTGAVVAAPTFGLPETPGGERNWDYRFCWIRDSVLTLNALMRAELLDEAGAFGHWLVTAIGGAPDQLQIMYGIRGERRLTEIPLDWLSGYEGARPVRIGNGAYTQFQLDVLGEFAAVLYLHAQQVGRMSERAAQELKIFATRVSEVWTLPDHGIWEMRGPKHSFTASKVSAWVTIDRWVRSIEEYGLKEDTAPWVALRQTIFDEVCSKGFDPQRNTFTQYYGSKGVDASLLFIPMSGFLPPEDPRVAGTVRAIEQELMPDGLVLRYRTEDSVDGLSGEEGVFLACSFWLANTYKLMGRTEDARRLLDKLMGLCNDVGLLAEEYLPRERRALGNFPQAFSHLALVNCVYEIVGKSKRSLDS</sequence>
<keyword evidence="5" id="KW-1185">Reference proteome</keyword>
<comment type="caution">
    <text evidence="4">The sequence shown here is derived from an EMBL/GenBank/DDBJ whole genome shotgun (WGS) entry which is preliminary data.</text>
</comment>
<proteinExistence type="predicted"/>
<dbReference type="InterPro" id="IPR012341">
    <property type="entry name" value="6hp_glycosidase-like_sf"/>
</dbReference>
<feature type="domain" description="Trehalase-like N-terminal" evidence="3">
    <location>
        <begin position="30"/>
        <end position="162"/>
    </location>
</feature>
<organism evidence="4 5">
    <name type="scientific">Corallococcus terminator</name>
    <dbReference type="NCBI Taxonomy" id="2316733"/>
    <lineage>
        <taxon>Bacteria</taxon>
        <taxon>Pseudomonadati</taxon>
        <taxon>Myxococcota</taxon>
        <taxon>Myxococcia</taxon>
        <taxon>Myxococcales</taxon>
        <taxon>Cystobacterineae</taxon>
        <taxon>Myxococcaceae</taxon>
        <taxon>Corallococcus</taxon>
    </lineage>
</organism>
<dbReference type="Pfam" id="PF00723">
    <property type="entry name" value="Glyco_hydro_15"/>
    <property type="match status" value="1"/>
</dbReference>
<evidence type="ECO:0000259" key="2">
    <source>
        <dbReference type="Pfam" id="PF00723"/>
    </source>
</evidence>
<dbReference type="Pfam" id="PF19291">
    <property type="entry name" value="TREH_N"/>
    <property type="match status" value="1"/>
</dbReference>
<feature type="region of interest" description="Disordered" evidence="1">
    <location>
        <begin position="1"/>
        <end position="24"/>
    </location>
</feature>
<keyword evidence="4" id="KW-0378">Hydrolase</keyword>
<dbReference type="Proteomes" id="UP000268094">
    <property type="component" value="Unassembled WGS sequence"/>
</dbReference>
<dbReference type="InterPro" id="IPR045582">
    <property type="entry name" value="Trehalase-like_N"/>
</dbReference>
<dbReference type="EMBL" id="RAVZ01000233">
    <property type="protein sequence ID" value="RKG80087.1"/>
    <property type="molecule type" value="Genomic_DNA"/>
</dbReference>
<dbReference type="InterPro" id="IPR011613">
    <property type="entry name" value="GH15-like"/>
</dbReference>
<name>A0A3A8I9D9_9BACT</name>
<evidence type="ECO:0000259" key="3">
    <source>
        <dbReference type="Pfam" id="PF19291"/>
    </source>
</evidence>
<dbReference type="PANTHER" id="PTHR31616:SF0">
    <property type="entry name" value="GLUCAN 1,4-ALPHA-GLUCOSIDASE"/>
    <property type="match status" value="1"/>
</dbReference>
<dbReference type="SUPFAM" id="SSF48208">
    <property type="entry name" value="Six-hairpin glycosidases"/>
    <property type="match status" value="1"/>
</dbReference>
<dbReference type="AlphaFoldDB" id="A0A3A8I9D9"/>
<evidence type="ECO:0000313" key="5">
    <source>
        <dbReference type="Proteomes" id="UP000268094"/>
    </source>
</evidence>
<dbReference type="RefSeq" id="WP_120543683.1">
    <property type="nucleotide sequence ID" value="NZ_RAVZ01000233.1"/>
</dbReference>
<dbReference type="PANTHER" id="PTHR31616">
    <property type="entry name" value="TREHALASE"/>
    <property type="match status" value="1"/>
</dbReference>
<protein>
    <submittedName>
        <fullName evidence="4">Glycoside hydrolase family 15 protein</fullName>
    </submittedName>
</protein>
<feature type="domain" description="GH15-like" evidence="2">
    <location>
        <begin position="240"/>
        <end position="604"/>
    </location>
</feature>
<evidence type="ECO:0000313" key="4">
    <source>
        <dbReference type="EMBL" id="RKG80087.1"/>
    </source>
</evidence>
<dbReference type="GO" id="GO:0005975">
    <property type="term" value="P:carbohydrate metabolic process"/>
    <property type="evidence" value="ECO:0007669"/>
    <property type="project" value="InterPro"/>
</dbReference>
<dbReference type="Gene3D" id="1.50.10.10">
    <property type="match status" value="1"/>
</dbReference>
<reference evidence="5" key="1">
    <citation type="submission" date="2018-09" db="EMBL/GenBank/DDBJ databases">
        <authorList>
            <person name="Livingstone P.G."/>
            <person name="Whitworth D.E."/>
        </authorList>
    </citation>
    <scope>NUCLEOTIDE SEQUENCE [LARGE SCALE GENOMIC DNA]</scope>
    <source>
        <strain evidence="5">CA054A</strain>
    </source>
</reference>
<dbReference type="GO" id="GO:0004553">
    <property type="term" value="F:hydrolase activity, hydrolyzing O-glycosyl compounds"/>
    <property type="evidence" value="ECO:0007669"/>
    <property type="project" value="TreeGrafter"/>
</dbReference>
<gene>
    <name evidence="4" type="ORF">D7V88_27985</name>
</gene>
<dbReference type="InterPro" id="IPR008928">
    <property type="entry name" value="6-hairpin_glycosidase_sf"/>
</dbReference>
<accession>A0A3A8I9D9</accession>
<dbReference type="OrthoDB" id="3902805at2"/>
<evidence type="ECO:0000256" key="1">
    <source>
        <dbReference type="SAM" id="MobiDB-lite"/>
    </source>
</evidence>